<sequence length="250" mass="26181">MPTPARIRQARPGLPALLALSLLPLVLSACAAPPKAEIHHIGTTRLIYTDASKRHTLVKTDRSYLRICAEPSPDVKVDEQQDIDIDFNIALIGRAGSQDQEASRAESGFTEGELTGRTPSVLLSRELLFRLCEASVNHDIDQKTFISLYLKIIALIEKIALAEAQQTKITIGETLSKKEITDLIQTIKSSTGLVGLPPAPPPPPAPAPPPPPGQAGQSPPGSGEGSPPSPPDGGDQTPAGGDTPPPGGGS</sequence>
<gene>
    <name evidence="3" type="ORF">HYZ11_00590</name>
</gene>
<dbReference type="PROSITE" id="PS51257">
    <property type="entry name" value="PROKAR_LIPOPROTEIN"/>
    <property type="match status" value="1"/>
</dbReference>
<feature type="compositionally biased region" description="Pro residues" evidence="1">
    <location>
        <begin position="197"/>
        <end position="213"/>
    </location>
</feature>
<feature type="region of interest" description="Disordered" evidence="1">
    <location>
        <begin position="191"/>
        <end position="250"/>
    </location>
</feature>
<accession>A0A932MND8</accession>
<protein>
    <recommendedName>
        <fullName evidence="5">Lipoprotein</fullName>
    </recommendedName>
</protein>
<organism evidence="3 4">
    <name type="scientific">Tectimicrobiota bacterium</name>
    <dbReference type="NCBI Taxonomy" id="2528274"/>
    <lineage>
        <taxon>Bacteria</taxon>
        <taxon>Pseudomonadati</taxon>
        <taxon>Nitrospinota/Tectimicrobiota group</taxon>
        <taxon>Candidatus Tectimicrobiota</taxon>
    </lineage>
</organism>
<comment type="caution">
    <text evidence="3">The sequence shown here is derived from an EMBL/GenBank/DDBJ whole genome shotgun (WGS) entry which is preliminary data.</text>
</comment>
<reference evidence="3" key="1">
    <citation type="submission" date="2020-07" db="EMBL/GenBank/DDBJ databases">
        <title>Huge and variable diversity of episymbiotic CPR bacteria and DPANN archaea in groundwater ecosystems.</title>
        <authorList>
            <person name="He C.Y."/>
            <person name="Keren R."/>
            <person name="Whittaker M."/>
            <person name="Farag I.F."/>
            <person name="Doudna J."/>
            <person name="Cate J.H.D."/>
            <person name="Banfield J.F."/>
        </authorList>
    </citation>
    <scope>NUCLEOTIDE SEQUENCE</scope>
    <source>
        <strain evidence="3">NC_groundwater_763_Ag_S-0.2um_68_21</strain>
    </source>
</reference>
<evidence type="ECO:0000313" key="3">
    <source>
        <dbReference type="EMBL" id="MBI3126086.1"/>
    </source>
</evidence>
<dbReference type="Proteomes" id="UP000782312">
    <property type="component" value="Unassembled WGS sequence"/>
</dbReference>
<evidence type="ECO:0008006" key="5">
    <source>
        <dbReference type="Google" id="ProtNLM"/>
    </source>
</evidence>
<evidence type="ECO:0000313" key="4">
    <source>
        <dbReference type="Proteomes" id="UP000782312"/>
    </source>
</evidence>
<feature type="signal peptide" evidence="2">
    <location>
        <begin position="1"/>
        <end position="31"/>
    </location>
</feature>
<proteinExistence type="predicted"/>
<evidence type="ECO:0000256" key="2">
    <source>
        <dbReference type="SAM" id="SignalP"/>
    </source>
</evidence>
<name>A0A932MND8_UNCTE</name>
<dbReference type="AlphaFoldDB" id="A0A932MND8"/>
<feature type="compositionally biased region" description="Low complexity" evidence="1">
    <location>
        <begin position="232"/>
        <end position="242"/>
    </location>
</feature>
<keyword evidence="2" id="KW-0732">Signal</keyword>
<feature type="chain" id="PRO_5037012741" description="Lipoprotein" evidence="2">
    <location>
        <begin position="32"/>
        <end position="250"/>
    </location>
</feature>
<dbReference type="EMBL" id="JACPUR010000001">
    <property type="protein sequence ID" value="MBI3126086.1"/>
    <property type="molecule type" value="Genomic_DNA"/>
</dbReference>
<evidence type="ECO:0000256" key="1">
    <source>
        <dbReference type="SAM" id="MobiDB-lite"/>
    </source>
</evidence>